<feature type="compositionally biased region" description="Basic and acidic residues" evidence="1">
    <location>
        <begin position="46"/>
        <end position="63"/>
    </location>
</feature>
<feature type="region of interest" description="Disordered" evidence="1">
    <location>
        <begin position="103"/>
        <end position="137"/>
    </location>
</feature>
<feature type="compositionally biased region" description="Low complexity" evidence="1">
    <location>
        <begin position="209"/>
        <end position="224"/>
    </location>
</feature>
<feature type="region of interest" description="Disordered" evidence="1">
    <location>
        <begin position="208"/>
        <end position="269"/>
    </location>
</feature>
<feature type="compositionally biased region" description="Pro residues" evidence="1">
    <location>
        <begin position="260"/>
        <end position="269"/>
    </location>
</feature>
<comment type="caution">
    <text evidence="2">The sequence shown here is derived from an EMBL/GenBank/DDBJ whole genome shotgun (WGS) entry which is preliminary data.</text>
</comment>
<protein>
    <submittedName>
        <fullName evidence="2">Uncharacterized protein</fullName>
    </submittedName>
</protein>
<accession>A0ABD3R7L1</accession>
<proteinExistence type="predicted"/>
<dbReference type="Proteomes" id="UP001530377">
    <property type="component" value="Unassembled WGS sequence"/>
</dbReference>
<evidence type="ECO:0000313" key="3">
    <source>
        <dbReference type="Proteomes" id="UP001530377"/>
    </source>
</evidence>
<sequence>MKAPMQNHSFRQTYQFLSWHPTIFLASNVARTALAVSTRRGHRRGRLADRPRTTSAADRRRSVDATSPKTEEDNADEYYDDVEEDGETMTNEVATKYAMEENAVYDGEDTDDASTADVETRPSSSSSPLIGGGGGDELCSPVEECELCHRSWRVMIEKEDEKISGEYESCATYGRRRKFECTVLSRDEQFRMKVVSASLFDLRRMRIQGGANSGNSGNSPKPNGTFPPPPNSMETPSPAATYRPETTPFDLTHPSDPIDHPPPPRSSPV</sequence>
<evidence type="ECO:0000313" key="2">
    <source>
        <dbReference type="EMBL" id="KAL3808879.1"/>
    </source>
</evidence>
<keyword evidence="3" id="KW-1185">Reference proteome</keyword>
<name>A0ABD3R7L1_9STRA</name>
<feature type="region of interest" description="Disordered" evidence="1">
    <location>
        <begin position="36"/>
        <end position="76"/>
    </location>
</feature>
<dbReference type="AlphaFoldDB" id="A0ABD3R7L1"/>
<gene>
    <name evidence="2" type="ORF">ACHAXA_010934</name>
</gene>
<reference evidence="2 3" key="1">
    <citation type="submission" date="2024-10" db="EMBL/GenBank/DDBJ databases">
        <title>Updated reference genomes for cyclostephanoid diatoms.</title>
        <authorList>
            <person name="Roberts W.R."/>
            <person name="Alverson A.J."/>
        </authorList>
    </citation>
    <scope>NUCLEOTIDE SEQUENCE [LARGE SCALE GENOMIC DNA]</scope>
    <source>
        <strain evidence="2 3">AJA228-03</strain>
    </source>
</reference>
<dbReference type="EMBL" id="JALLPB020000463">
    <property type="protein sequence ID" value="KAL3808879.1"/>
    <property type="molecule type" value="Genomic_DNA"/>
</dbReference>
<organism evidence="2 3">
    <name type="scientific">Cyclostephanos tholiformis</name>
    <dbReference type="NCBI Taxonomy" id="382380"/>
    <lineage>
        <taxon>Eukaryota</taxon>
        <taxon>Sar</taxon>
        <taxon>Stramenopiles</taxon>
        <taxon>Ochrophyta</taxon>
        <taxon>Bacillariophyta</taxon>
        <taxon>Coscinodiscophyceae</taxon>
        <taxon>Thalassiosirophycidae</taxon>
        <taxon>Stephanodiscales</taxon>
        <taxon>Stephanodiscaceae</taxon>
        <taxon>Cyclostephanos</taxon>
    </lineage>
</organism>
<evidence type="ECO:0000256" key="1">
    <source>
        <dbReference type="SAM" id="MobiDB-lite"/>
    </source>
</evidence>